<evidence type="ECO:0000313" key="2">
    <source>
        <dbReference type="Proteomes" id="UP000094412"/>
    </source>
</evidence>
<dbReference type="OrthoDB" id="8115548at2"/>
<keyword evidence="2" id="KW-1185">Reference proteome</keyword>
<organism evidence="1 2">
    <name type="scientific">Mesorhizobium hungaricum</name>
    <dbReference type="NCBI Taxonomy" id="1566387"/>
    <lineage>
        <taxon>Bacteria</taxon>
        <taxon>Pseudomonadati</taxon>
        <taxon>Pseudomonadota</taxon>
        <taxon>Alphaproteobacteria</taxon>
        <taxon>Hyphomicrobiales</taxon>
        <taxon>Phyllobacteriaceae</taxon>
        <taxon>Mesorhizobium</taxon>
    </lineage>
</organism>
<gene>
    <name evidence="1" type="ORF">QV13_27480</name>
</gene>
<name>A0A1C2DEU2_9HYPH</name>
<comment type="caution">
    <text evidence="1">The sequence shown here is derived from an EMBL/GenBank/DDBJ whole genome shotgun (WGS) entry which is preliminary data.</text>
</comment>
<accession>A0A1C2DEU2</accession>
<dbReference type="Proteomes" id="UP000094412">
    <property type="component" value="Unassembled WGS sequence"/>
</dbReference>
<proteinExistence type="predicted"/>
<protein>
    <recommendedName>
        <fullName evidence="3">DUF1127 domain-containing protein</fullName>
    </recommendedName>
</protein>
<evidence type="ECO:0008006" key="3">
    <source>
        <dbReference type="Google" id="ProtNLM"/>
    </source>
</evidence>
<sequence>MSAIVLKSEVARPNRIRPLLDWLRHARIAINLPPQDSGYLSDAHLRDIGLRRTDIARSVSDAPQRLGLLDLGWQPPRSNKHR</sequence>
<evidence type="ECO:0000313" key="1">
    <source>
        <dbReference type="EMBL" id="OCX13258.1"/>
    </source>
</evidence>
<dbReference type="EMBL" id="MDEO01000036">
    <property type="protein sequence ID" value="OCX13258.1"/>
    <property type="molecule type" value="Genomic_DNA"/>
</dbReference>
<reference evidence="1 2" key="1">
    <citation type="submission" date="2016-08" db="EMBL/GenBank/DDBJ databases">
        <title>Whole genome sequence of Mesorhizobium sp. strain UASWS1009 isolated from industrial sewage.</title>
        <authorList>
            <person name="Crovadore J."/>
            <person name="Calmin G."/>
            <person name="Chablais R."/>
            <person name="Cochard B."/>
            <person name="Lefort F."/>
        </authorList>
    </citation>
    <scope>NUCLEOTIDE SEQUENCE [LARGE SCALE GENOMIC DNA]</scope>
    <source>
        <strain evidence="1 2">UASWS1009</strain>
    </source>
</reference>
<dbReference type="RefSeq" id="WP_024923101.1">
    <property type="nucleotide sequence ID" value="NZ_MDEO01000036.1"/>
</dbReference>
<dbReference type="AlphaFoldDB" id="A0A1C2DEU2"/>